<dbReference type="AlphaFoldDB" id="A0AA39XG43"/>
<accession>A0AA39XG43</accession>
<evidence type="ECO:0000313" key="3">
    <source>
        <dbReference type="Proteomes" id="UP001175000"/>
    </source>
</evidence>
<proteinExistence type="predicted"/>
<reference evidence="2" key="1">
    <citation type="submission" date="2023-06" db="EMBL/GenBank/DDBJ databases">
        <title>Genome-scale phylogeny and comparative genomics of the fungal order Sordariales.</title>
        <authorList>
            <consortium name="Lawrence Berkeley National Laboratory"/>
            <person name="Hensen N."/>
            <person name="Bonometti L."/>
            <person name="Westerberg I."/>
            <person name="Brannstrom I.O."/>
            <person name="Guillou S."/>
            <person name="Cros-Aarteil S."/>
            <person name="Calhoun S."/>
            <person name="Haridas S."/>
            <person name="Kuo A."/>
            <person name="Mondo S."/>
            <person name="Pangilinan J."/>
            <person name="Riley R."/>
            <person name="Labutti K."/>
            <person name="Andreopoulos B."/>
            <person name="Lipzen A."/>
            <person name="Chen C."/>
            <person name="Yanf M."/>
            <person name="Daum C."/>
            <person name="Ng V."/>
            <person name="Clum A."/>
            <person name="Steindorff A."/>
            <person name="Ohm R."/>
            <person name="Martin F."/>
            <person name="Silar P."/>
            <person name="Natvig D."/>
            <person name="Lalanne C."/>
            <person name="Gautier V."/>
            <person name="Ament-Velasquez S.L."/>
            <person name="Kruys A."/>
            <person name="Hutchinson M.I."/>
            <person name="Powell A.J."/>
            <person name="Barry K."/>
            <person name="Miller A.N."/>
            <person name="Grigoriev I.V."/>
            <person name="Debuchy R."/>
            <person name="Gladieux P."/>
            <person name="Thoren M.H."/>
            <person name="Johannesson H."/>
        </authorList>
    </citation>
    <scope>NUCLEOTIDE SEQUENCE</scope>
    <source>
        <strain evidence="2">CBS 606.72</strain>
    </source>
</reference>
<sequence length="279" mass="30489">MYPSRADQPTPKDVTGHTVSPAGGGLFGHRKPASQKRSCRLGGAIPQLQRKNYHRRRTSASVSLLLSTATQGSPHPLRIVNPPPPGNLRSGLPGPLAQYFTLIITLTPPSRAANLPRRNTTLLQREQICQGWVPDKPPTLRVQHTKLMPAQAKEASSLLRFSSHSAGAEPVACPIDEFSPFCIGLLCSLQPQRCFCQLFNSASHSLTLLRGCGRGQSHNARRPKNFLDIHLAHVCVAVHSSFNSSPEIFWFVRAYAALHAQYNAVPDSHGDSARLQGHQ</sequence>
<evidence type="ECO:0000313" key="2">
    <source>
        <dbReference type="EMBL" id="KAK0632697.1"/>
    </source>
</evidence>
<organism evidence="2 3">
    <name type="scientific">Immersiella caudata</name>
    <dbReference type="NCBI Taxonomy" id="314043"/>
    <lineage>
        <taxon>Eukaryota</taxon>
        <taxon>Fungi</taxon>
        <taxon>Dikarya</taxon>
        <taxon>Ascomycota</taxon>
        <taxon>Pezizomycotina</taxon>
        <taxon>Sordariomycetes</taxon>
        <taxon>Sordariomycetidae</taxon>
        <taxon>Sordariales</taxon>
        <taxon>Lasiosphaeriaceae</taxon>
        <taxon>Immersiella</taxon>
    </lineage>
</organism>
<feature type="compositionally biased region" description="Basic residues" evidence="1">
    <location>
        <begin position="28"/>
        <end position="38"/>
    </location>
</feature>
<name>A0AA39XG43_9PEZI</name>
<comment type="caution">
    <text evidence="2">The sequence shown here is derived from an EMBL/GenBank/DDBJ whole genome shotgun (WGS) entry which is preliminary data.</text>
</comment>
<evidence type="ECO:0000256" key="1">
    <source>
        <dbReference type="SAM" id="MobiDB-lite"/>
    </source>
</evidence>
<dbReference type="Proteomes" id="UP001175000">
    <property type="component" value="Unassembled WGS sequence"/>
</dbReference>
<dbReference type="EMBL" id="JAULSU010000001">
    <property type="protein sequence ID" value="KAK0632697.1"/>
    <property type="molecule type" value="Genomic_DNA"/>
</dbReference>
<gene>
    <name evidence="2" type="ORF">B0T14DRAFT_40604</name>
</gene>
<protein>
    <submittedName>
        <fullName evidence="2">Uncharacterized protein</fullName>
    </submittedName>
</protein>
<feature type="region of interest" description="Disordered" evidence="1">
    <location>
        <begin position="1"/>
        <end position="38"/>
    </location>
</feature>
<keyword evidence="3" id="KW-1185">Reference proteome</keyword>